<dbReference type="PROSITE" id="PS00061">
    <property type="entry name" value="ADH_SHORT"/>
    <property type="match status" value="1"/>
</dbReference>
<feature type="domain" description="Ketoreductase" evidence="3">
    <location>
        <begin position="8"/>
        <end position="178"/>
    </location>
</feature>
<name>A0A076EMR8_RHOOP</name>
<dbReference type="GO" id="GO:0016491">
    <property type="term" value="F:oxidoreductase activity"/>
    <property type="evidence" value="ECO:0007669"/>
    <property type="project" value="UniProtKB-KW"/>
</dbReference>
<dbReference type="PRINTS" id="PR00081">
    <property type="entry name" value="GDHRDH"/>
</dbReference>
<dbReference type="RefSeq" id="WP_037242486.1">
    <property type="nucleotide sequence ID" value="NZ_CP008947.1"/>
</dbReference>
<evidence type="ECO:0000256" key="2">
    <source>
        <dbReference type="ARBA" id="ARBA00023002"/>
    </source>
</evidence>
<evidence type="ECO:0000313" key="4">
    <source>
        <dbReference type="EMBL" id="AII06512.1"/>
    </source>
</evidence>
<protein>
    <submittedName>
        <fullName evidence="4">Short-chain dehydrogenase</fullName>
    </submittedName>
</protein>
<sequence>MGQLLQGKTVIVTGAGGGIGLATALHLHDEGAQVVATVHSESSLPQLKVDDDRLIGRVVDVTEEEQVKDLVDFTVATFGKLDGIVNNAGILKPGTILDASVEDYQKTFDVNVKGVFLGSKYAIPEMLKAGGGSIVNFGSINSIGAEKLLTTYTASKGAVLTLTKAIALDFGAQGIRANTLCPGFVDTPLNVPHYTALGGREELEAGLPDFQPIGRAILPIEIAHSVAFLLSDHSTAITGTAFVVDGGVLAGA</sequence>
<dbReference type="Proteomes" id="UP000028488">
    <property type="component" value="Chromosome"/>
</dbReference>
<dbReference type="FunFam" id="3.40.50.720:FF:000084">
    <property type="entry name" value="Short-chain dehydrogenase reductase"/>
    <property type="match status" value="1"/>
</dbReference>
<dbReference type="Pfam" id="PF13561">
    <property type="entry name" value="adh_short_C2"/>
    <property type="match status" value="1"/>
</dbReference>
<comment type="similarity">
    <text evidence="1">Belongs to the short-chain dehydrogenases/reductases (SDR) family.</text>
</comment>
<dbReference type="PANTHER" id="PTHR43477">
    <property type="entry name" value="DIHYDROANTICAPSIN 7-DEHYDROGENASE"/>
    <property type="match status" value="1"/>
</dbReference>
<accession>A0A076EMR8</accession>
<dbReference type="AlphaFoldDB" id="A0A076EMR8"/>
<proteinExistence type="inferred from homology"/>
<keyword evidence="2" id="KW-0560">Oxidoreductase</keyword>
<organism evidence="4 5">
    <name type="scientific">Rhodococcus opacus</name>
    <name type="common">Nocardia opaca</name>
    <dbReference type="NCBI Taxonomy" id="37919"/>
    <lineage>
        <taxon>Bacteria</taxon>
        <taxon>Bacillati</taxon>
        <taxon>Actinomycetota</taxon>
        <taxon>Actinomycetes</taxon>
        <taxon>Mycobacteriales</taxon>
        <taxon>Nocardiaceae</taxon>
        <taxon>Rhodococcus</taxon>
    </lineage>
</organism>
<dbReference type="InterPro" id="IPR020904">
    <property type="entry name" value="Sc_DH/Rdtase_CS"/>
</dbReference>
<evidence type="ECO:0000259" key="3">
    <source>
        <dbReference type="SMART" id="SM00822"/>
    </source>
</evidence>
<dbReference type="InterPro" id="IPR002347">
    <property type="entry name" value="SDR_fam"/>
</dbReference>
<dbReference type="eggNOG" id="COG1028">
    <property type="taxonomic scope" value="Bacteria"/>
</dbReference>
<reference evidence="4 5" key="1">
    <citation type="submission" date="2014-07" db="EMBL/GenBank/DDBJ databases">
        <title>Genome Sequence of Rhodococcus opacus Strain R7, a Biodegrader of Mono- and Polycyclic Aromatic Hydrocarbons.</title>
        <authorList>
            <person name="Di Gennaro P."/>
            <person name="Zampolli J."/>
            <person name="Presti I."/>
            <person name="Cappelletti M."/>
            <person name="D'Ursi P."/>
            <person name="Orro A."/>
            <person name="Mezzelani A."/>
            <person name="Milanesi L."/>
        </authorList>
    </citation>
    <scope>NUCLEOTIDE SEQUENCE [LARGE SCALE GENOMIC DNA]</scope>
    <source>
        <strain evidence="4 5">R7</strain>
    </source>
</reference>
<dbReference type="PRINTS" id="PR00080">
    <property type="entry name" value="SDRFAMILY"/>
</dbReference>
<dbReference type="InterPro" id="IPR036291">
    <property type="entry name" value="NAD(P)-bd_dom_sf"/>
</dbReference>
<evidence type="ECO:0000313" key="5">
    <source>
        <dbReference type="Proteomes" id="UP000028488"/>
    </source>
</evidence>
<gene>
    <name evidence="4" type="ORF">EP51_18555</name>
</gene>
<dbReference type="SUPFAM" id="SSF51735">
    <property type="entry name" value="NAD(P)-binding Rossmann-fold domains"/>
    <property type="match status" value="1"/>
</dbReference>
<dbReference type="PANTHER" id="PTHR43477:SF1">
    <property type="entry name" value="DIHYDROANTICAPSIN 7-DEHYDROGENASE"/>
    <property type="match status" value="1"/>
</dbReference>
<dbReference type="Gene3D" id="3.40.50.720">
    <property type="entry name" value="NAD(P)-binding Rossmann-like Domain"/>
    <property type="match status" value="1"/>
</dbReference>
<dbReference type="InterPro" id="IPR057326">
    <property type="entry name" value="KR_dom"/>
</dbReference>
<dbReference type="EMBL" id="CP008947">
    <property type="protein sequence ID" value="AII06512.1"/>
    <property type="molecule type" value="Genomic_DNA"/>
</dbReference>
<evidence type="ECO:0000256" key="1">
    <source>
        <dbReference type="ARBA" id="ARBA00006484"/>
    </source>
</evidence>
<dbReference type="CDD" id="cd05233">
    <property type="entry name" value="SDR_c"/>
    <property type="match status" value="1"/>
</dbReference>
<dbReference type="SMART" id="SM00822">
    <property type="entry name" value="PKS_KR"/>
    <property type="match status" value="1"/>
</dbReference>
<dbReference type="InterPro" id="IPR051122">
    <property type="entry name" value="SDR_DHRS6-like"/>
</dbReference>